<reference evidence="2" key="1">
    <citation type="submission" date="2016-09" db="EMBL/GenBank/DDBJ databases">
        <authorList>
            <person name="Koehorst J."/>
        </authorList>
    </citation>
    <scope>NUCLEOTIDE SEQUENCE [LARGE SCALE GENOMIC DNA]</scope>
</reference>
<sequence length="197" mass="22285">MQTIIHAWQTPGSFEALATLPLQEIPHDWYGNDVEPPLQYAMAADEDNLWFLASRQSGATIHPDAEPGNFQPELWKYDVAEFFIGSTEMPAYWEFNLCLNGAWWACGFQNARQEDTSLPAPEGIETQGRLTDHEWQCMARIPLRALQGIDLRRCKIAVTSILNTPDQIFLTTADNLEGEPDFHRPADWAMPILVPTA</sequence>
<organism evidence="1 2">
    <name type="scientific">Akkermansia glycaniphila</name>
    <dbReference type="NCBI Taxonomy" id="1679444"/>
    <lineage>
        <taxon>Bacteria</taxon>
        <taxon>Pseudomonadati</taxon>
        <taxon>Verrucomicrobiota</taxon>
        <taxon>Verrucomicrobiia</taxon>
        <taxon>Verrucomicrobiales</taxon>
        <taxon>Akkermansiaceae</taxon>
        <taxon>Akkermansia</taxon>
    </lineage>
</organism>
<accession>A0A1H6KFS3</accession>
<evidence type="ECO:0000313" key="2">
    <source>
        <dbReference type="Proteomes" id="UP000176204"/>
    </source>
</evidence>
<gene>
    <name evidence="1" type="ORF">PYTT_0363</name>
</gene>
<dbReference type="STRING" id="1679444.PYTT_0363"/>
<dbReference type="AlphaFoldDB" id="A0A1H6KFS3"/>
<dbReference type="Gene3D" id="2.60.40.1190">
    <property type="match status" value="1"/>
</dbReference>
<name>A0A1H6KFS3_9BACT</name>
<dbReference type="RefSeq" id="WP_071133223.1">
    <property type="nucleotide sequence ID" value="NZ_LT629973.1"/>
</dbReference>
<dbReference type="SUPFAM" id="SSF49344">
    <property type="entry name" value="CBD9-like"/>
    <property type="match status" value="1"/>
</dbReference>
<dbReference type="KEGG" id="agl:PYTT_0363"/>
<dbReference type="Proteomes" id="UP000176204">
    <property type="component" value="Chromosome I"/>
</dbReference>
<protein>
    <submittedName>
        <fullName evidence="1">Carbohydrate-binding domain family 9</fullName>
    </submittedName>
</protein>
<dbReference type="OrthoDB" id="190583at2"/>
<dbReference type="EMBL" id="LT629973">
    <property type="protein sequence ID" value="SEH73995.1"/>
    <property type="molecule type" value="Genomic_DNA"/>
</dbReference>
<evidence type="ECO:0000313" key="1">
    <source>
        <dbReference type="EMBL" id="SEH73995.1"/>
    </source>
</evidence>
<proteinExistence type="predicted"/>
<keyword evidence="2" id="KW-1185">Reference proteome</keyword>